<evidence type="ECO:0000259" key="1">
    <source>
        <dbReference type="PROSITE" id="PS50181"/>
    </source>
</evidence>
<organism evidence="2 3">
    <name type="scientific">Setaria italica</name>
    <name type="common">Foxtail millet</name>
    <name type="synonym">Panicum italicum</name>
    <dbReference type="NCBI Taxonomy" id="4555"/>
    <lineage>
        <taxon>Eukaryota</taxon>
        <taxon>Viridiplantae</taxon>
        <taxon>Streptophyta</taxon>
        <taxon>Embryophyta</taxon>
        <taxon>Tracheophyta</taxon>
        <taxon>Spermatophyta</taxon>
        <taxon>Magnoliopsida</taxon>
        <taxon>Liliopsida</taxon>
        <taxon>Poales</taxon>
        <taxon>Poaceae</taxon>
        <taxon>PACMAD clade</taxon>
        <taxon>Panicoideae</taxon>
        <taxon>Panicodae</taxon>
        <taxon>Paniceae</taxon>
        <taxon>Cenchrinae</taxon>
        <taxon>Setaria</taxon>
    </lineage>
</organism>
<dbReference type="EMBL" id="AGNK02003580">
    <property type="status" value="NOT_ANNOTATED_CDS"/>
    <property type="molecule type" value="Genomic_DNA"/>
</dbReference>
<name>K3YH92_SETIT</name>
<dbReference type="EnsemblPlants" id="KQL00894">
    <property type="protein sequence ID" value="KQL00894"/>
    <property type="gene ID" value="SETIT_013610mg"/>
</dbReference>
<feature type="domain" description="F-box" evidence="1">
    <location>
        <begin position="20"/>
        <end position="56"/>
    </location>
</feature>
<dbReference type="SUPFAM" id="SSF52058">
    <property type="entry name" value="L domain-like"/>
    <property type="match status" value="1"/>
</dbReference>
<dbReference type="Gramene" id="KQL00894">
    <property type="protein sequence ID" value="KQL00894"/>
    <property type="gene ID" value="SETIT_013610mg"/>
</dbReference>
<keyword evidence="3" id="KW-1185">Reference proteome</keyword>
<dbReference type="Proteomes" id="UP000004995">
    <property type="component" value="Unassembled WGS sequence"/>
</dbReference>
<dbReference type="SUPFAM" id="SSF81383">
    <property type="entry name" value="F-box domain"/>
    <property type="match status" value="1"/>
</dbReference>
<proteinExistence type="predicted"/>
<dbReference type="Gene3D" id="1.20.1280.50">
    <property type="match status" value="1"/>
</dbReference>
<protein>
    <recommendedName>
        <fullName evidence="1">F-box domain-containing protein</fullName>
    </recommendedName>
</protein>
<evidence type="ECO:0000313" key="2">
    <source>
        <dbReference type="EnsemblPlants" id="KQL00894"/>
    </source>
</evidence>
<accession>K3YH92</accession>
<dbReference type="SMART" id="SM00256">
    <property type="entry name" value="FBOX"/>
    <property type="match status" value="1"/>
</dbReference>
<dbReference type="HOGENOM" id="CLU_010721_3_1_1"/>
<dbReference type="Gene3D" id="3.80.10.10">
    <property type="entry name" value="Ribonuclease Inhibitor"/>
    <property type="match status" value="1"/>
</dbReference>
<dbReference type="InParanoid" id="K3YH92"/>
<dbReference type="InterPro" id="IPR032675">
    <property type="entry name" value="LRR_dom_sf"/>
</dbReference>
<reference evidence="2" key="2">
    <citation type="submission" date="2018-08" db="UniProtKB">
        <authorList>
            <consortium name="EnsemblPlants"/>
        </authorList>
    </citation>
    <scope>IDENTIFICATION</scope>
    <source>
        <strain evidence="2">Yugu1</strain>
    </source>
</reference>
<dbReference type="Pfam" id="PF23622">
    <property type="entry name" value="LRR_At1g61320_AtMIF1"/>
    <property type="match status" value="1"/>
</dbReference>
<reference evidence="3" key="1">
    <citation type="journal article" date="2012" name="Nat. Biotechnol.">
        <title>Reference genome sequence of the model plant Setaria.</title>
        <authorList>
            <person name="Bennetzen J.L."/>
            <person name="Schmutz J."/>
            <person name="Wang H."/>
            <person name="Percifield R."/>
            <person name="Hawkins J."/>
            <person name="Pontaroli A.C."/>
            <person name="Estep M."/>
            <person name="Feng L."/>
            <person name="Vaughn J.N."/>
            <person name="Grimwood J."/>
            <person name="Jenkins J."/>
            <person name="Barry K."/>
            <person name="Lindquist E."/>
            <person name="Hellsten U."/>
            <person name="Deshpande S."/>
            <person name="Wang X."/>
            <person name="Wu X."/>
            <person name="Mitros T."/>
            <person name="Triplett J."/>
            <person name="Yang X."/>
            <person name="Ye C.Y."/>
            <person name="Mauro-Herrera M."/>
            <person name="Wang L."/>
            <person name="Li P."/>
            <person name="Sharma M."/>
            <person name="Sharma R."/>
            <person name="Ronald P.C."/>
            <person name="Panaud O."/>
            <person name="Kellogg E.A."/>
            <person name="Brutnell T.P."/>
            <person name="Doust A.N."/>
            <person name="Tuskan G.A."/>
            <person name="Rokhsar D."/>
            <person name="Devos K.M."/>
        </authorList>
    </citation>
    <scope>NUCLEOTIDE SEQUENCE [LARGE SCALE GENOMIC DNA]</scope>
    <source>
        <strain evidence="3">cv. Yugu1</strain>
    </source>
</reference>
<dbReference type="AlphaFoldDB" id="K3YH92"/>
<dbReference type="PANTHER" id="PTHR34145">
    <property type="entry name" value="OS02G0105600 PROTEIN"/>
    <property type="match status" value="1"/>
</dbReference>
<dbReference type="OMA" id="WICFASA"/>
<sequence>MERRSGVRDALAPPPTPSISFRMEALPEEIQLLVLSLLSLKDAARASTVSRNWRKLWTWHPNLCFDGTKSGSADEDSVKIEKAKFIETVNAIIQQHSGIGLNKFSIRCSLQNNSSDHLDRWICFASAAKAKIIDLNLQPKRNDACRTENVYHFPLEALSAQGFPFIQSLFLTNVSIEALSDICSFTKLRRLHLHHVQIIGDLPGLLLNCSILEDLELIACSGVADLNITHQLAKLRHLLISNMCVHKVDFHVAGLTHFGYKGDVIPIVLHGCTKLEKVTLTFQMPLHEQVSNKGLGHAITGIPSISAVKELNIRAYMQEDQPIWSSQVPRMTRPTFMFVNLRHLTCEITIFTNSPNTHTGILQLAHCLDCAPQLETLKLHVSTLLFSFCFSFFMQYHVMGSRCWPGEGILPMRRLDHLKTVYMSGFRCYRPQVELLHGILENGAALEHVTIEPTVTLYVDSIANIGVPEDKICEWAHRASERFGKAITVVKAHRRRWS</sequence>
<dbReference type="eggNOG" id="ENOG502RRQ4">
    <property type="taxonomic scope" value="Eukaryota"/>
</dbReference>
<dbReference type="PROSITE" id="PS50181">
    <property type="entry name" value="FBOX"/>
    <property type="match status" value="1"/>
</dbReference>
<dbReference type="PANTHER" id="PTHR34145:SF46">
    <property type="entry name" value="OS06G0716467 PROTEIN"/>
    <property type="match status" value="1"/>
</dbReference>
<dbReference type="InterPro" id="IPR053772">
    <property type="entry name" value="At1g61320/At1g61330-like"/>
</dbReference>
<dbReference type="InterPro" id="IPR055357">
    <property type="entry name" value="LRR_At1g61320_AtMIF1"/>
</dbReference>
<evidence type="ECO:0000313" key="3">
    <source>
        <dbReference type="Proteomes" id="UP000004995"/>
    </source>
</evidence>
<dbReference type="Pfam" id="PF00646">
    <property type="entry name" value="F-box"/>
    <property type="match status" value="1"/>
</dbReference>
<dbReference type="InterPro" id="IPR036047">
    <property type="entry name" value="F-box-like_dom_sf"/>
</dbReference>
<dbReference type="InterPro" id="IPR001810">
    <property type="entry name" value="F-box_dom"/>
</dbReference>